<keyword evidence="2" id="KW-0812">Transmembrane</keyword>
<dbReference type="PANTHER" id="PTHR31378:SF9">
    <property type="entry name" value="EGF-LIKE DOMAIN-CONTAINING PROTEIN"/>
    <property type="match status" value="1"/>
</dbReference>
<organism evidence="5 6">
    <name type="scientific">Tieghemostelium lacteum</name>
    <name type="common">Slime mold</name>
    <name type="synonym">Dictyostelium lacteum</name>
    <dbReference type="NCBI Taxonomy" id="361077"/>
    <lineage>
        <taxon>Eukaryota</taxon>
        <taxon>Amoebozoa</taxon>
        <taxon>Evosea</taxon>
        <taxon>Eumycetozoa</taxon>
        <taxon>Dictyostelia</taxon>
        <taxon>Dictyosteliales</taxon>
        <taxon>Raperosteliaceae</taxon>
        <taxon>Tieghemostelium</taxon>
    </lineage>
</organism>
<dbReference type="Proteomes" id="UP000076078">
    <property type="component" value="Unassembled WGS sequence"/>
</dbReference>
<dbReference type="Pfam" id="PF22933">
    <property type="entry name" value="ComC_SSD"/>
    <property type="match status" value="1"/>
</dbReference>
<feature type="chain" id="PRO_5007592770" description="EGF-like domain-containing protein" evidence="3">
    <location>
        <begin position="24"/>
        <end position="1492"/>
    </location>
</feature>
<dbReference type="InParanoid" id="A0A151Z2R9"/>
<dbReference type="SMART" id="SM00181">
    <property type="entry name" value="EGF"/>
    <property type="match status" value="2"/>
</dbReference>
<feature type="signal peptide" evidence="3">
    <location>
        <begin position="1"/>
        <end position="23"/>
    </location>
</feature>
<dbReference type="PROSITE" id="PS00022">
    <property type="entry name" value="EGF_1"/>
    <property type="match status" value="2"/>
</dbReference>
<gene>
    <name evidence="5" type="ORF">DLAC_10942</name>
</gene>
<feature type="domain" description="EGF-like" evidence="4">
    <location>
        <begin position="1108"/>
        <end position="1141"/>
    </location>
</feature>
<dbReference type="Pfam" id="PF23106">
    <property type="entry name" value="EGF_Teneurin"/>
    <property type="match status" value="1"/>
</dbReference>
<keyword evidence="6" id="KW-1185">Reference proteome</keyword>
<name>A0A151Z2R9_TIELA</name>
<dbReference type="PROSITE" id="PS50026">
    <property type="entry name" value="EGF_3"/>
    <property type="match status" value="1"/>
</dbReference>
<keyword evidence="2" id="KW-1133">Transmembrane helix</keyword>
<evidence type="ECO:0000313" key="6">
    <source>
        <dbReference type="Proteomes" id="UP000076078"/>
    </source>
</evidence>
<reference evidence="5 6" key="1">
    <citation type="submission" date="2015-12" db="EMBL/GenBank/DDBJ databases">
        <title>Dictyostelia acquired genes for synthesis and detection of signals that induce cell-type specialization by lateral gene transfer from prokaryotes.</title>
        <authorList>
            <person name="Gloeckner G."/>
            <person name="Schaap P."/>
        </authorList>
    </citation>
    <scope>NUCLEOTIDE SEQUENCE [LARGE SCALE GENOMIC DNA]</scope>
    <source>
        <strain evidence="5 6">TK</strain>
    </source>
</reference>
<accession>A0A151Z2R9</accession>
<dbReference type="PANTHER" id="PTHR31378">
    <property type="entry name" value="EGF-LIKE DOMAIN-CONTAINING PROTEIN-RELATED-RELATED"/>
    <property type="match status" value="1"/>
</dbReference>
<dbReference type="InterPro" id="IPR055462">
    <property type="entry name" value="DUF7034"/>
</dbReference>
<keyword evidence="1" id="KW-0245">EGF-like domain</keyword>
<dbReference type="InterPro" id="IPR054484">
    <property type="entry name" value="ComC_SSD"/>
</dbReference>
<keyword evidence="1" id="KW-1015">Disulfide bond</keyword>
<evidence type="ECO:0000256" key="1">
    <source>
        <dbReference type="PROSITE-ProRule" id="PRU00076"/>
    </source>
</evidence>
<evidence type="ECO:0000256" key="3">
    <source>
        <dbReference type="SAM" id="SignalP"/>
    </source>
</evidence>
<sequence length="1492" mass="167286">MGPTTYNCYLIALLLFFIKFINCIDFSISINSSLQPFNYYTPITGISYLLLNIKFTSAPDLTSIVLIDGGNQILYTFAPLTTDLVQSFTFPVLGSVLTSTSISPPPYNIKVSLTNGTVDQRQWNFTSPYWTGSTPLQTMTDYSTSEIPILTAIPGISTLATCELIKTVQPTIPNYYDFYALKVTMGYQPLQYVSNNPPKFITKVSYTTTVYPPIQIEDFLQLQALQLLDTYACDFPSFSLDVGKMNGLLFLPNMSKAFLVITPTSLIGGLSYKYSDPSTSLEQVSDASRYLVSSVDRVYFIPLYKPLQESTGSSIYSTINVIGQTYGRNSASGPCTFPTVTGTNINVTLIATKSYANIPKFSKLAFKNFHIIRISKEFQPSADIIDYLILYSASGDPISQKFIVIKSLDTYDFIVDANTPLDSFQLRAYMKCGSYLQDDLTNSQTIEEYTSESVLDSQGYCINFGVENSFTVVINSTGLFEVPSIVVSTKNSPLNTPYEFLPIKSIEYDFPFRHRQYMFNYMYSPQIPNPSDTPTTFFQNYVGNETLTYSANGAYSCGDEIDAIITKYDLIHPIVFITVTYDVPVPGGTIDKIMVSLNDVVGINYEKCMGSYGPYIFNITTESRIAGGPTGVSQYFVPLQLNPYFCNADILFYCEDIRGNYIDLKKSDMDEFPSILSQFMDLPACDRGMDIFLVSIDVNFQNSQYNIYVTVYGTQDPLNATLYLVNGNKVQNLSLTIPTINAYNYRILSASIEPPSKTTLYKFEITFFDENSNEVHLNNNEIQYISNGKFDSELLAREIVSDQNLVYEFQWSGLVNSNYTLTINFPNQVSLSKLVIKLKNSMLPYIQEFQYINVTSTTVQVNIGNSANINHVVWVDSFYDSWNNCKEFTAFMYNKVIDTIPDTTIVPSGIGNRELIVTPKVIDTSLEDRNVYFRFTAKPVNWNIDSSIDPILYLVESVSLNKIKFPMKKVSNQNGVYECNIEIPVNFGSRGLSSIEIAGIVSENGFFEYISESYQLDDILKLYSSAANISKALIWEARIDHTNVNYVTITGANLNFVFASSLQVNGNYINDLTFTLVKPNLGYFHFPVPIAQVDRVSLIISGITIPINIISCMNSNCSGHGTCLTGGTCQCDANWSGLDCSISTLYTCENNCSGNGLCENMNCNCFSEYTGPNCSVKISSFKEMKINIQPNTSNPTTTFDQFTADNSMSTQSMNTKFKVLLSKVEEFDFKGTLVHSFDLINNNWNLNSSDSNNFKYEMELVKGSTIQVHVSLTGSQSKTYEFANSSLTVPPNSIKYNVKIENYNFTSTLNHLTFTWEANYQVPNPCSNHTDITYGGTNSNDVHYIMVPANQLMLYGRFSNQIIVDNRIQLSSNQAQVQNDRVLILMNTPFFRDTLEIDPDFSVLVDFNQQPDDDETEYDDECNPIDNDKSLPTYAIPVIAACAAVIGCIILVGLFTLLYTKNFRFRMAILSAKQSIRTTTKNGFSQKLSSFK</sequence>
<keyword evidence="3" id="KW-0732">Signal</keyword>
<evidence type="ECO:0000256" key="2">
    <source>
        <dbReference type="SAM" id="Phobius"/>
    </source>
</evidence>
<comment type="caution">
    <text evidence="5">The sequence shown here is derived from an EMBL/GenBank/DDBJ whole genome shotgun (WGS) entry which is preliminary data.</text>
</comment>
<dbReference type="EMBL" id="LODT01000051">
    <property type="protein sequence ID" value="KYQ88250.1"/>
    <property type="molecule type" value="Genomic_DNA"/>
</dbReference>
<dbReference type="InterPro" id="IPR000742">
    <property type="entry name" value="EGF"/>
</dbReference>
<feature type="transmembrane region" description="Helical" evidence="2">
    <location>
        <begin position="1434"/>
        <end position="1459"/>
    </location>
</feature>
<dbReference type="Pfam" id="PF23033">
    <property type="entry name" value="DUF7034"/>
    <property type="match status" value="1"/>
</dbReference>
<proteinExistence type="predicted"/>
<keyword evidence="2" id="KW-0472">Membrane</keyword>
<dbReference type="FunCoup" id="A0A151Z2R9">
    <property type="interactions" value="735"/>
</dbReference>
<dbReference type="Gene3D" id="2.10.25.10">
    <property type="entry name" value="Laminin"/>
    <property type="match status" value="2"/>
</dbReference>
<protein>
    <recommendedName>
        <fullName evidence="4">EGF-like domain-containing protein</fullName>
    </recommendedName>
</protein>
<feature type="disulfide bond" evidence="1">
    <location>
        <begin position="1131"/>
        <end position="1140"/>
    </location>
</feature>
<evidence type="ECO:0000313" key="5">
    <source>
        <dbReference type="EMBL" id="KYQ88250.1"/>
    </source>
</evidence>
<evidence type="ECO:0000259" key="4">
    <source>
        <dbReference type="PROSITE" id="PS50026"/>
    </source>
</evidence>
<dbReference type="OrthoDB" id="19767at2759"/>
<comment type="caution">
    <text evidence="1">Lacks conserved residue(s) required for the propagation of feature annotation.</text>
</comment>